<evidence type="ECO:0000259" key="5">
    <source>
        <dbReference type="PROSITE" id="PS51782"/>
    </source>
</evidence>
<feature type="domain" description="LysM" evidence="5">
    <location>
        <begin position="230"/>
        <end position="279"/>
    </location>
</feature>
<dbReference type="SMART" id="SM00257">
    <property type="entry name" value="LysM"/>
    <property type="match status" value="1"/>
</dbReference>
<dbReference type="InterPro" id="IPR052196">
    <property type="entry name" value="Bact_Kbp"/>
</dbReference>
<evidence type="ECO:0000313" key="6">
    <source>
        <dbReference type="EMBL" id="GAA2146721.1"/>
    </source>
</evidence>
<evidence type="ECO:0000256" key="4">
    <source>
        <dbReference type="SAM" id="SignalP"/>
    </source>
</evidence>
<dbReference type="EMBL" id="BAAANT010000020">
    <property type="protein sequence ID" value="GAA2146721.1"/>
    <property type="molecule type" value="Genomic_DNA"/>
</dbReference>
<keyword evidence="4" id="KW-0732">Signal</keyword>
<reference evidence="7" key="1">
    <citation type="journal article" date="2019" name="Int. J. Syst. Evol. Microbiol.">
        <title>The Global Catalogue of Microorganisms (GCM) 10K type strain sequencing project: providing services to taxonomists for standard genome sequencing and annotation.</title>
        <authorList>
            <consortium name="The Broad Institute Genomics Platform"/>
            <consortium name="The Broad Institute Genome Sequencing Center for Infectious Disease"/>
            <person name="Wu L."/>
            <person name="Ma J."/>
        </authorList>
    </citation>
    <scope>NUCLEOTIDE SEQUENCE [LARGE SCALE GENOMIC DNA]</scope>
    <source>
        <strain evidence="7">JCM 14560</strain>
    </source>
</reference>
<dbReference type="PROSITE" id="PS51782">
    <property type="entry name" value="LYSM"/>
    <property type="match status" value="1"/>
</dbReference>
<dbReference type="InterPro" id="IPR023346">
    <property type="entry name" value="Lysozyme-like_dom_sf"/>
</dbReference>
<dbReference type="Gene3D" id="1.10.530.10">
    <property type="match status" value="1"/>
</dbReference>
<feature type="region of interest" description="Disordered" evidence="3">
    <location>
        <begin position="128"/>
        <end position="163"/>
    </location>
</feature>
<dbReference type="InterPro" id="IPR010618">
    <property type="entry name" value="RPF"/>
</dbReference>
<dbReference type="InterPro" id="IPR018392">
    <property type="entry name" value="LysM"/>
</dbReference>
<evidence type="ECO:0000256" key="2">
    <source>
        <dbReference type="ARBA" id="ARBA00022801"/>
    </source>
</evidence>
<dbReference type="InterPro" id="IPR036779">
    <property type="entry name" value="LysM_dom_sf"/>
</dbReference>
<keyword evidence="2" id="KW-0378">Hydrolase</keyword>
<evidence type="ECO:0000256" key="1">
    <source>
        <dbReference type="ARBA" id="ARBA00010830"/>
    </source>
</evidence>
<dbReference type="RefSeq" id="WP_344466290.1">
    <property type="nucleotide sequence ID" value="NZ_BAAANT010000020.1"/>
</dbReference>
<dbReference type="Gene3D" id="3.10.350.10">
    <property type="entry name" value="LysM domain"/>
    <property type="match status" value="1"/>
</dbReference>
<keyword evidence="7" id="KW-1185">Reference proteome</keyword>
<accession>A0ABP5LKP9</accession>
<protein>
    <recommendedName>
        <fullName evidence="5">LysM domain-containing protein</fullName>
    </recommendedName>
</protein>
<dbReference type="PANTHER" id="PTHR34700">
    <property type="entry name" value="POTASSIUM BINDING PROTEIN KBP"/>
    <property type="match status" value="1"/>
</dbReference>
<evidence type="ECO:0000313" key="7">
    <source>
        <dbReference type="Proteomes" id="UP001422759"/>
    </source>
</evidence>
<comment type="caution">
    <text evidence="6">The sequence shown here is derived from an EMBL/GenBank/DDBJ whole genome shotgun (WGS) entry which is preliminary data.</text>
</comment>
<dbReference type="Proteomes" id="UP001422759">
    <property type="component" value="Unassembled WGS sequence"/>
</dbReference>
<gene>
    <name evidence="6" type="ORF">GCM10009760_36750</name>
</gene>
<sequence>MLFTGSGRHRRPTQTEKAIAVAGVAGVGLALPLLTATGAHAAPASTWDRVADCESGGDWSINTGNGFYGGLQFTSGTWNAFGGAKYASQADRATRGQQIAVAEQVLASQGPGAWPVCSVEAGLGRGGPAASVDTGASSSTAAGAKKAATPAPRTGAPAAATPGFPGRAGYDAGSGKYWYQKDGGWYWTGHQGIYNQFAGAAEQRTAPARAAAPAVPAAPAAPAGANAFTRSYTVKPGDTLSVIARSQGVPGGWQSLYDGNRSTVGGNPDLILPGQQLRFG</sequence>
<dbReference type="CDD" id="cd13925">
    <property type="entry name" value="RPF"/>
    <property type="match status" value="1"/>
</dbReference>
<dbReference type="SUPFAM" id="SSF54106">
    <property type="entry name" value="LysM domain"/>
    <property type="match status" value="1"/>
</dbReference>
<dbReference type="SUPFAM" id="SSF53955">
    <property type="entry name" value="Lysozyme-like"/>
    <property type="match status" value="1"/>
</dbReference>
<proteinExistence type="inferred from homology"/>
<feature type="chain" id="PRO_5047009505" description="LysM domain-containing protein" evidence="4">
    <location>
        <begin position="42"/>
        <end position="280"/>
    </location>
</feature>
<organism evidence="6 7">
    <name type="scientific">Kitasatospora kazusensis</name>
    <dbReference type="NCBI Taxonomy" id="407974"/>
    <lineage>
        <taxon>Bacteria</taxon>
        <taxon>Bacillati</taxon>
        <taxon>Actinomycetota</taxon>
        <taxon>Actinomycetes</taxon>
        <taxon>Kitasatosporales</taxon>
        <taxon>Streptomycetaceae</taxon>
        <taxon>Kitasatospora</taxon>
    </lineage>
</organism>
<dbReference type="CDD" id="cd00118">
    <property type="entry name" value="LysM"/>
    <property type="match status" value="1"/>
</dbReference>
<evidence type="ECO:0000256" key="3">
    <source>
        <dbReference type="SAM" id="MobiDB-lite"/>
    </source>
</evidence>
<dbReference type="Pfam" id="PF01476">
    <property type="entry name" value="LysM"/>
    <property type="match status" value="1"/>
</dbReference>
<comment type="similarity">
    <text evidence="1">Belongs to the transglycosylase family. Rpf subfamily.</text>
</comment>
<feature type="signal peptide" evidence="4">
    <location>
        <begin position="1"/>
        <end position="41"/>
    </location>
</feature>
<name>A0ABP5LKP9_9ACTN</name>
<dbReference type="Pfam" id="PF06737">
    <property type="entry name" value="Transglycosylas"/>
    <property type="match status" value="1"/>
</dbReference>
<dbReference type="PANTHER" id="PTHR34700:SF4">
    <property type="entry name" value="PHAGE-LIKE ELEMENT PBSX PROTEIN XKDP"/>
    <property type="match status" value="1"/>
</dbReference>
<feature type="compositionally biased region" description="Low complexity" evidence="3">
    <location>
        <begin position="129"/>
        <end position="163"/>
    </location>
</feature>